<dbReference type="PANTHER" id="PTHR11562">
    <property type="entry name" value="CATION EFFLUX PROTEIN/ ZINC TRANSPORTER"/>
    <property type="match status" value="1"/>
</dbReference>
<dbReference type="NCBIfam" id="TIGR01297">
    <property type="entry name" value="CDF"/>
    <property type="match status" value="1"/>
</dbReference>
<evidence type="ECO:0000256" key="4">
    <source>
        <dbReference type="ARBA" id="ARBA00022692"/>
    </source>
</evidence>
<dbReference type="SUPFAM" id="SSF160240">
    <property type="entry name" value="Cation efflux protein cytoplasmic domain-like"/>
    <property type="match status" value="1"/>
</dbReference>
<dbReference type="InterPro" id="IPR002524">
    <property type="entry name" value="Cation_efflux"/>
</dbReference>
<keyword evidence="7 8" id="KW-0472">Membrane</keyword>
<evidence type="ECO:0000313" key="12">
    <source>
        <dbReference type="Proteomes" id="UP000177081"/>
    </source>
</evidence>
<keyword evidence="5 8" id="KW-1133">Transmembrane helix</keyword>
<dbReference type="InterPro" id="IPR027469">
    <property type="entry name" value="Cation_efflux_TMD_sf"/>
</dbReference>
<dbReference type="Proteomes" id="UP000177081">
    <property type="component" value="Unassembled WGS sequence"/>
</dbReference>
<sequence length="301" mass="33349">MFAAHHDHGVAHKKSMLLPLKVALFFAVSFFAAELAAGLLSGSLAVLGDSFHNLSHAFVLVFSIFGLALAVKPPTKKMTYGLRRLESLVPAANAIFLAIVGAWLIMEGRYRLLSNQEVSGIPIIAVSSLDIVSNVFVAALMKKYWRNLTVKTIMAHLVFDALASLGVIFGGISIALWNFYRGDALAAIFIGGLTIVSSGIMLWKISYAGLMEGVPAIISYDEIETFLLKHKEVLMIEDMHIWNVGEKNYITVHLILRSTLLRAVCELDEFVEELSRGLKHDFQISHVTIQPEFRIMKPEEH</sequence>
<feature type="transmembrane region" description="Helical" evidence="8">
    <location>
        <begin position="85"/>
        <end position="106"/>
    </location>
</feature>
<dbReference type="GO" id="GO:0005385">
    <property type="term" value="F:zinc ion transmembrane transporter activity"/>
    <property type="evidence" value="ECO:0007669"/>
    <property type="project" value="TreeGrafter"/>
</dbReference>
<feature type="transmembrane region" description="Helical" evidence="8">
    <location>
        <begin position="54"/>
        <end position="73"/>
    </location>
</feature>
<dbReference type="InterPro" id="IPR036837">
    <property type="entry name" value="Cation_efflux_CTD_sf"/>
</dbReference>
<dbReference type="Pfam" id="PF01545">
    <property type="entry name" value="Cation_efflux"/>
    <property type="match status" value="1"/>
</dbReference>
<feature type="transmembrane region" description="Helical" evidence="8">
    <location>
        <begin position="153"/>
        <end position="178"/>
    </location>
</feature>
<dbReference type="InterPro" id="IPR058533">
    <property type="entry name" value="Cation_efflux_TM"/>
</dbReference>
<keyword evidence="6" id="KW-0406">Ion transport</keyword>
<gene>
    <name evidence="11" type="ORF">A3A32_01325</name>
</gene>
<evidence type="ECO:0008006" key="13">
    <source>
        <dbReference type="Google" id="ProtNLM"/>
    </source>
</evidence>
<dbReference type="Pfam" id="PF16916">
    <property type="entry name" value="ZT_dimer"/>
    <property type="match status" value="1"/>
</dbReference>
<evidence type="ECO:0000256" key="8">
    <source>
        <dbReference type="SAM" id="Phobius"/>
    </source>
</evidence>
<dbReference type="InterPro" id="IPR027470">
    <property type="entry name" value="Cation_efflux_CTD"/>
</dbReference>
<feature type="transmembrane region" description="Helical" evidence="8">
    <location>
        <begin position="118"/>
        <end position="141"/>
    </location>
</feature>
<evidence type="ECO:0000256" key="3">
    <source>
        <dbReference type="ARBA" id="ARBA00022448"/>
    </source>
</evidence>
<comment type="similarity">
    <text evidence="2">Belongs to the cation diffusion facilitator (CDF) transporter (TC 2.A.4) family. SLC30A subfamily.</text>
</comment>
<evidence type="ECO:0000256" key="1">
    <source>
        <dbReference type="ARBA" id="ARBA00004141"/>
    </source>
</evidence>
<accession>A0A1G2RNY7</accession>
<dbReference type="Gene3D" id="3.30.70.1350">
    <property type="entry name" value="Cation efflux protein, cytoplasmic domain"/>
    <property type="match status" value="1"/>
</dbReference>
<proteinExistence type="inferred from homology"/>
<evidence type="ECO:0000256" key="5">
    <source>
        <dbReference type="ARBA" id="ARBA00022989"/>
    </source>
</evidence>
<feature type="transmembrane region" description="Helical" evidence="8">
    <location>
        <begin position="22"/>
        <end position="48"/>
    </location>
</feature>
<evidence type="ECO:0000313" key="11">
    <source>
        <dbReference type="EMBL" id="OHA74537.1"/>
    </source>
</evidence>
<reference evidence="11 12" key="1">
    <citation type="journal article" date="2016" name="Nat. Commun.">
        <title>Thousands of microbial genomes shed light on interconnected biogeochemical processes in an aquifer system.</title>
        <authorList>
            <person name="Anantharaman K."/>
            <person name="Brown C.T."/>
            <person name="Hug L.A."/>
            <person name="Sharon I."/>
            <person name="Castelle C.J."/>
            <person name="Probst A.J."/>
            <person name="Thomas B.C."/>
            <person name="Singh A."/>
            <person name="Wilkins M.J."/>
            <person name="Karaoz U."/>
            <person name="Brodie E.L."/>
            <person name="Williams K.H."/>
            <person name="Hubbard S.S."/>
            <person name="Banfield J.F."/>
        </authorList>
    </citation>
    <scope>NUCLEOTIDE SEQUENCE [LARGE SCALE GENOMIC DNA]</scope>
</reference>
<keyword evidence="4 8" id="KW-0812">Transmembrane</keyword>
<feature type="transmembrane region" description="Helical" evidence="8">
    <location>
        <begin position="184"/>
        <end position="203"/>
    </location>
</feature>
<dbReference type="PANTHER" id="PTHR11562:SF17">
    <property type="entry name" value="RE54080P-RELATED"/>
    <property type="match status" value="1"/>
</dbReference>
<dbReference type="Gene3D" id="1.20.1510.10">
    <property type="entry name" value="Cation efflux protein transmembrane domain"/>
    <property type="match status" value="1"/>
</dbReference>
<evidence type="ECO:0000256" key="6">
    <source>
        <dbReference type="ARBA" id="ARBA00023065"/>
    </source>
</evidence>
<evidence type="ECO:0000256" key="7">
    <source>
        <dbReference type="ARBA" id="ARBA00023136"/>
    </source>
</evidence>
<dbReference type="InterPro" id="IPR050681">
    <property type="entry name" value="CDF/SLC30A"/>
</dbReference>
<evidence type="ECO:0000259" key="9">
    <source>
        <dbReference type="Pfam" id="PF01545"/>
    </source>
</evidence>
<evidence type="ECO:0000256" key="2">
    <source>
        <dbReference type="ARBA" id="ARBA00008873"/>
    </source>
</evidence>
<feature type="domain" description="Cation efflux protein transmembrane" evidence="9">
    <location>
        <begin position="20"/>
        <end position="204"/>
    </location>
</feature>
<dbReference type="GO" id="GO:0005886">
    <property type="term" value="C:plasma membrane"/>
    <property type="evidence" value="ECO:0007669"/>
    <property type="project" value="TreeGrafter"/>
</dbReference>
<protein>
    <recommendedName>
        <fullName evidence="13">Cation transporter</fullName>
    </recommendedName>
</protein>
<dbReference type="SUPFAM" id="SSF161111">
    <property type="entry name" value="Cation efflux protein transmembrane domain-like"/>
    <property type="match status" value="1"/>
</dbReference>
<evidence type="ECO:0000259" key="10">
    <source>
        <dbReference type="Pfam" id="PF16916"/>
    </source>
</evidence>
<dbReference type="AlphaFoldDB" id="A0A1G2RNY7"/>
<dbReference type="EMBL" id="MHUI01000027">
    <property type="protein sequence ID" value="OHA74537.1"/>
    <property type="molecule type" value="Genomic_DNA"/>
</dbReference>
<name>A0A1G2RNY7_9BACT</name>
<organism evidence="11 12">
    <name type="scientific">Candidatus Wildermuthbacteria bacterium RIFCSPLOWO2_01_FULL_48_35</name>
    <dbReference type="NCBI Taxonomy" id="1802463"/>
    <lineage>
        <taxon>Bacteria</taxon>
        <taxon>Candidatus Wildermuthiibacteriota</taxon>
    </lineage>
</organism>
<feature type="domain" description="Cation efflux protein cytoplasmic" evidence="10">
    <location>
        <begin position="219"/>
        <end position="292"/>
    </location>
</feature>
<comment type="caution">
    <text evidence="11">The sequence shown here is derived from an EMBL/GenBank/DDBJ whole genome shotgun (WGS) entry which is preliminary data.</text>
</comment>
<comment type="subcellular location">
    <subcellularLocation>
        <location evidence="1">Membrane</location>
        <topology evidence="1">Multi-pass membrane protein</topology>
    </subcellularLocation>
</comment>
<keyword evidence="3" id="KW-0813">Transport</keyword>